<dbReference type="PANTHER" id="PTHR47540">
    <property type="entry name" value="THIAMINE REPRESSIBLE GENES REGULATORY PROTEIN THI5"/>
    <property type="match status" value="1"/>
</dbReference>
<dbReference type="Proteomes" id="UP001251528">
    <property type="component" value="Unassembled WGS sequence"/>
</dbReference>
<evidence type="ECO:0000256" key="7">
    <source>
        <dbReference type="SAM" id="MobiDB-lite"/>
    </source>
</evidence>
<reference evidence="8" key="1">
    <citation type="submission" date="2023-06" db="EMBL/GenBank/DDBJ databases">
        <title>Conoideocrella luteorostrata (Hypocreales: Clavicipitaceae), a potential biocontrol fungus for elongate hemlock scale in United States Christmas tree production areas.</title>
        <authorList>
            <person name="Barrett H."/>
            <person name="Lovett B."/>
            <person name="Macias A.M."/>
            <person name="Stajich J.E."/>
            <person name="Kasson M.T."/>
        </authorList>
    </citation>
    <scope>NUCLEOTIDE SEQUENCE</scope>
    <source>
        <strain evidence="8">ARSEF 14590</strain>
    </source>
</reference>
<feature type="region of interest" description="Disordered" evidence="7">
    <location>
        <begin position="201"/>
        <end position="220"/>
    </location>
</feature>
<dbReference type="GO" id="GO:0045944">
    <property type="term" value="P:positive regulation of transcription by RNA polymerase II"/>
    <property type="evidence" value="ECO:0007669"/>
    <property type="project" value="TreeGrafter"/>
</dbReference>
<keyword evidence="3" id="KW-0805">Transcription regulation</keyword>
<evidence type="ECO:0000256" key="1">
    <source>
        <dbReference type="ARBA" id="ARBA00004123"/>
    </source>
</evidence>
<keyword evidence="4" id="KW-0238">DNA-binding</keyword>
<evidence type="ECO:0000313" key="9">
    <source>
        <dbReference type="Proteomes" id="UP001251528"/>
    </source>
</evidence>
<name>A0AAJ0CLV6_9HYPO</name>
<sequence length="278" mass="31343">MSLYLDIYKPDERLSSNFLLRTKDTLASMAKLPDELRQQFPLDLDNNESGTPRISAHIHLLFHQCIILATRPILFCLYKIRLETPHSYTRIFDSSPSVQSLLRMCLDSSQHVVSILECLQREDLIETFLSYDLEALSISMTNLLVAPVLYQGDGSNWASWRHRAFSILDEIAQSGNLIAQCHESELKRLQQMIEILTGVSERTPESPRHAPVSTTVTEPPAGAGFSDPEAILPSPITEDVLDGNYTGAGFSTSQIMDMVNSIDTEHSEWMTEAFFEYT</sequence>
<dbReference type="EMBL" id="JASWJB010000134">
    <property type="protein sequence ID" value="KAK2595374.1"/>
    <property type="molecule type" value="Genomic_DNA"/>
</dbReference>
<comment type="subcellular location">
    <subcellularLocation>
        <location evidence="1">Nucleus</location>
    </subcellularLocation>
</comment>
<dbReference type="CDD" id="cd12148">
    <property type="entry name" value="fungal_TF_MHR"/>
    <property type="match status" value="1"/>
</dbReference>
<keyword evidence="5" id="KW-0804">Transcription</keyword>
<keyword evidence="2" id="KW-0862">Zinc</keyword>
<evidence type="ECO:0000256" key="5">
    <source>
        <dbReference type="ARBA" id="ARBA00023163"/>
    </source>
</evidence>
<evidence type="ECO:0000256" key="3">
    <source>
        <dbReference type="ARBA" id="ARBA00023015"/>
    </source>
</evidence>
<proteinExistence type="predicted"/>
<protein>
    <submittedName>
        <fullName evidence="8">Uncharacterized protein</fullName>
    </submittedName>
</protein>
<evidence type="ECO:0000256" key="6">
    <source>
        <dbReference type="ARBA" id="ARBA00023242"/>
    </source>
</evidence>
<dbReference type="InterPro" id="IPR051711">
    <property type="entry name" value="Stress_Response_Reg"/>
</dbReference>
<gene>
    <name evidence="8" type="ORF">QQS21_006910</name>
</gene>
<evidence type="ECO:0000313" key="8">
    <source>
        <dbReference type="EMBL" id="KAK2595374.1"/>
    </source>
</evidence>
<organism evidence="8 9">
    <name type="scientific">Conoideocrella luteorostrata</name>
    <dbReference type="NCBI Taxonomy" id="1105319"/>
    <lineage>
        <taxon>Eukaryota</taxon>
        <taxon>Fungi</taxon>
        <taxon>Dikarya</taxon>
        <taxon>Ascomycota</taxon>
        <taxon>Pezizomycotina</taxon>
        <taxon>Sordariomycetes</taxon>
        <taxon>Hypocreomycetidae</taxon>
        <taxon>Hypocreales</taxon>
        <taxon>Clavicipitaceae</taxon>
        <taxon>Conoideocrella</taxon>
    </lineage>
</organism>
<keyword evidence="9" id="KW-1185">Reference proteome</keyword>
<dbReference type="GO" id="GO:0043565">
    <property type="term" value="F:sequence-specific DNA binding"/>
    <property type="evidence" value="ECO:0007669"/>
    <property type="project" value="TreeGrafter"/>
</dbReference>
<dbReference type="AlphaFoldDB" id="A0AAJ0CLV6"/>
<evidence type="ECO:0000256" key="2">
    <source>
        <dbReference type="ARBA" id="ARBA00022833"/>
    </source>
</evidence>
<comment type="caution">
    <text evidence="8">The sequence shown here is derived from an EMBL/GenBank/DDBJ whole genome shotgun (WGS) entry which is preliminary data.</text>
</comment>
<evidence type="ECO:0000256" key="4">
    <source>
        <dbReference type="ARBA" id="ARBA00023125"/>
    </source>
</evidence>
<dbReference type="GO" id="GO:0005634">
    <property type="term" value="C:nucleus"/>
    <property type="evidence" value="ECO:0007669"/>
    <property type="project" value="UniProtKB-SubCell"/>
</dbReference>
<dbReference type="PANTHER" id="PTHR47540:SF1">
    <property type="entry name" value="ACTIVATOR OF STRESS GENES 1-RELATED"/>
    <property type="match status" value="1"/>
</dbReference>
<keyword evidence="6" id="KW-0539">Nucleus</keyword>
<accession>A0AAJ0CLV6</accession>